<dbReference type="Gene3D" id="3.40.630.10">
    <property type="entry name" value="Zn peptidases"/>
    <property type="match status" value="1"/>
</dbReference>
<comment type="similarity">
    <text evidence="2">Belongs to the peptidase M20A family.</text>
</comment>
<keyword evidence="5" id="KW-0862">Zinc</keyword>
<comment type="cofactor">
    <cofactor evidence="1">
        <name>Zn(2+)</name>
        <dbReference type="ChEBI" id="CHEBI:29105"/>
    </cofactor>
</comment>
<proteinExistence type="inferred from homology"/>
<keyword evidence="4" id="KW-0378">Hydrolase</keyword>
<evidence type="ECO:0000256" key="1">
    <source>
        <dbReference type="ARBA" id="ARBA00001947"/>
    </source>
</evidence>
<dbReference type="PANTHER" id="PTHR43808">
    <property type="entry name" value="ACETYLORNITHINE DEACETYLASE"/>
    <property type="match status" value="1"/>
</dbReference>
<dbReference type="SUPFAM" id="SSF55031">
    <property type="entry name" value="Bacterial exopeptidase dimerisation domain"/>
    <property type="match status" value="1"/>
</dbReference>
<feature type="domain" description="Peptidase M20 dimerisation" evidence="7">
    <location>
        <begin position="243"/>
        <end position="368"/>
    </location>
</feature>
<feature type="region of interest" description="Disordered" evidence="6">
    <location>
        <begin position="1"/>
        <end position="25"/>
    </location>
</feature>
<evidence type="ECO:0000256" key="6">
    <source>
        <dbReference type="SAM" id="MobiDB-lite"/>
    </source>
</evidence>
<accession>A0A6J6KZB2</accession>
<dbReference type="SUPFAM" id="SSF53187">
    <property type="entry name" value="Zn-dependent exopeptidases"/>
    <property type="match status" value="1"/>
</dbReference>
<evidence type="ECO:0000256" key="4">
    <source>
        <dbReference type="ARBA" id="ARBA00022801"/>
    </source>
</evidence>
<dbReference type="Gene3D" id="1.10.150.900">
    <property type="match status" value="1"/>
</dbReference>
<dbReference type="AlphaFoldDB" id="A0A6J6KZB2"/>
<feature type="compositionally biased region" description="Basic and acidic residues" evidence="6">
    <location>
        <begin position="12"/>
        <end position="23"/>
    </location>
</feature>
<dbReference type="NCBIfam" id="NF005913">
    <property type="entry name" value="PRK07906.1"/>
    <property type="match status" value="1"/>
</dbReference>
<sequence>MQGYQRTAKGTKPLDKPLDKPEEVPNNLFTKVRTYAMTTSHLASTATQTEREALESDVITLCQEMIRIPSVNYGDGKGDEKAISDYVVSKLAEVGIASTVYESAPGRCNVVARISGSDMERPGLVLHGHLDVVPANADDWSMDPFGGEIRDGMIWGRGALDMKNMDAMILAVARKWARSGYKPPRTIVLVFFADEEAGSLYGSRWMVKEHPEVFAGCNEAISEVGGFSVTVENGKRLYFVEAAQKGIHWMRLTARGRAGHGSMINDENAITALSQAVTTIGNHEWPQRYTKTVRILFEKVARVTGKPYNAEDLRPLLPEIGSMARMIGATLQNTANPTLLEAGYKANVIPQSASAVIDGRFLPGYEDEMNATIRQLVGPDIEVETITRDISLEVDFEGALVDAMCNSILSEDPDGIPVPYLMSGGTDNKALSDLGIVGFGFSPLKLPPELDFASLFHGVDERVPVDGLKFGVHVLENFLENC</sequence>
<dbReference type="Gene3D" id="3.30.70.360">
    <property type="match status" value="1"/>
</dbReference>
<organism evidence="8">
    <name type="scientific">freshwater metagenome</name>
    <dbReference type="NCBI Taxonomy" id="449393"/>
    <lineage>
        <taxon>unclassified sequences</taxon>
        <taxon>metagenomes</taxon>
        <taxon>ecological metagenomes</taxon>
    </lineage>
</organism>
<dbReference type="EMBL" id="CAEZWO010000025">
    <property type="protein sequence ID" value="CAB4655110.1"/>
    <property type="molecule type" value="Genomic_DNA"/>
</dbReference>
<gene>
    <name evidence="8" type="ORF">UFOPK2254_00387</name>
</gene>
<dbReference type="InterPro" id="IPR011650">
    <property type="entry name" value="Peptidase_M20_dimer"/>
</dbReference>
<keyword evidence="3" id="KW-0479">Metal-binding</keyword>
<name>A0A6J6KZB2_9ZZZZ</name>
<evidence type="ECO:0000313" key="8">
    <source>
        <dbReference type="EMBL" id="CAB4655110.1"/>
    </source>
</evidence>
<dbReference type="PANTHER" id="PTHR43808:SF8">
    <property type="entry name" value="PEPTIDASE M20 DIMERISATION DOMAIN-CONTAINING PROTEIN"/>
    <property type="match status" value="1"/>
</dbReference>
<evidence type="ECO:0000256" key="2">
    <source>
        <dbReference type="ARBA" id="ARBA00006247"/>
    </source>
</evidence>
<dbReference type="InterPro" id="IPR036264">
    <property type="entry name" value="Bact_exopeptidase_dim_dom"/>
</dbReference>
<dbReference type="GO" id="GO:0046872">
    <property type="term" value="F:metal ion binding"/>
    <property type="evidence" value="ECO:0007669"/>
    <property type="project" value="UniProtKB-KW"/>
</dbReference>
<dbReference type="InterPro" id="IPR002933">
    <property type="entry name" value="Peptidase_M20"/>
</dbReference>
<dbReference type="GO" id="GO:0016787">
    <property type="term" value="F:hydrolase activity"/>
    <property type="evidence" value="ECO:0007669"/>
    <property type="project" value="UniProtKB-KW"/>
</dbReference>
<dbReference type="Pfam" id="PF01546">
    <property type="entry name" value="Peptidase_M20"/>
    <property type="match status" value="1"/>
</dbReference>
<dbReference type="Pfam" id="PF07687">
    <property type="entry name" value="M20_dimer"/>
    <property type="match status" value="1"/>
</dbReference>
<evidence type="ECO:0000256" key="3">
    <source>
        <dbReference type="ARBA" id="ARBA00022723"/>
    </source>
</evidence>
<evidence type="ECO:0000259" key="7">
    <source>
        <dbReference type="Pfam" id="PF07687"/>
    </source>
</evidence>
<protein>
    <submittedName>
        <fullName evidence="8">Unannotated protein</fullName>
    </submittedName>
</protein>
<dbReference type="FunFam" id="1.10.150.900:FF:000002">
    <property type="entry name" value="M20/M25/M40 family peptidase"/>
    <property type="match status" value="1"/>
</dbReference>
<dbReference type="InterPro" id="IPR050072">
    <property type="entry name" value="Peptidase_M20A"/>
</dbReference>
<evidence type="ECO:0000256" key="5">
    <source>
        <dbReference type="ARBA" id="ARBA00022833"/>
    </source>
</evidence>
<dbReference type="CDD" id="cd05675">
    <property type="entry name" value="M20_yscS_like"/>
    <property type="match status" value="1"/>
</dbReference>
<reference evidence="8" key="1">
    <citation type="submission" date="2020-05" db="EMBL/GenBank/DDBJ databases">
        <authorList>
            <person name="Chiriac C."/>
            <person name="Salcher M."/>
            <person name="Ghai R."/>
            <person name="Kavagutti S V."/>
        </authorList>
    </citation>
    <scope>NUCLEOTIDE SEQUENCE</scope>
</reference>
<dbReference type="PIRSF" id="PIRSF036696">
    <property type="entry name" value="ACY-1"/>
    <property type="match status" value="1"/>
</dbReference>